<evidence type="ECO:0000313" key="4">
    <source>
        <dbReference type="EMBL" id="PKU21538.1"/>
    </source>
</evidence>
<keyword evidence="5" id="KW-1185">Reference proteome</keyword>
<dbReference type="InterPro" id="IPR007110">
    <property type="entry name" value="Ig-like_dom"/>
</dbReference>
<dbReference type="Pfam" id="PF12849">
    <property type="entry name" value="PBP_like_2"/>
    <property type="match status" value="1"/>
</dbReference>
<evidence type="ECO:0000256" key="2">
    <source>
        <dbReference type="SAM" id="SignalP"/>
    </source>
</evidence>
<dbReference type="PANTHER" id="PTHR42996:SF1">
    <property type="entry name" value="PHOSPHATE-BINDING PROTEIN PSTS"/>
    <property type="match status" value="1"/>
</dbReference>
<dbReference type="InterPro" id="IPR024370">
    <property type="entry name" value="PBP_domain"/>
</dbReference>
<dbReference type="EMBL" id="PIUM01000053">
    <property type="protein sequence ID" value="PKU21538.1"/>
    <property type="molecule type" value="Genomic_DNA"/>
</dbReference>
<evidence type="ECO:0000256" key="1">
    <source>
        <dbReference type="ARBA" id="ARBA00008725"/>
    </source>
</evidence>
<dbReference type="OrthoDB" id="9801510at2"/>
<dbReference type="InterPro" id="IPR050962">
    <property type="entry name" value="Phosphate-bind_PstS"/>
</dbReference>
<comment type="similarity">
    <text evidence="1">Belongs to the PstS family.</text>
</comment>
<accession>A0A2N3PMA3</accession>
<sequence length="604" mass="60418">MSSRFSAHRLLGTTSMLALSAGAILATAMIQPAAAATPSGGLWGGGSSLSSLTLRQVFDCYKGAQVSGDGYTPSSSFTSSPPSPGLLPSACSSAASRSAVEGLFAAVGSGRGQQAFISHDALQLLNGGAVPAAGLPALPPNFIDTASGSTNFNTYPYPGLTFAASDNPLPATLTTSAFTFTGLSTTGWATSNTSGSVSIGTAVSVSYDSTNFGPAIQLPLFEVPVAIAVNTNGLDQLLSAAATPANAGGAIQLSTAQVCAIFSGTVTDWNSTATITALDSTGAQTTQLFYADNVSTTAATSTANTKPYASSSTPIRVTYRADGSGTSFIFTNYLKASCLPLATTANKYASIFGATGLPSTSFSTLASAVTAAGNSVANWQSATGSSGVATAIGTASGSTTSGAIGYLSADFTTPYANSSVISGAPHSASVQNEAQRAAGVNHPYNQSTNTSTPFITPTPASADAAYSALTANATIPSTGTYADWNLYNYTYTSGSLSGKSILGIPNTTGAYPVAGTTFLDTYSCLANAATNVTGFLSWYYNAGGTAANSTVNSVLENNGFHALNSSGTQNLAATIYNQYLNSTSSTRISPTSGGSTACSGKTGA</sequence>
<evidence type="ECO:0000313" key="5">
    <source>
        <dbReference type="Proteomes" id="UP000233293"/>
    </source>
</evidence>
<keyword evidence="2" id="KW-0732">Signal</keyword>
<dbReference type="Proteomes" id="UP000233293">
    <property type="component" value="Unassembled WGS sequence"/>
</dbReference>
<dbReference type="SUPFAM" id="SSF53850">
    <property type="entry name" value="Periplasmic binding protein-like II"/>
    <property type="match status" value="1"/>
</dbReference>
<feature type="domain" description="Ig-like" evidence="3">
    <location>
        <begin position="505"/>
        <end position="604"/>
    </location>
</feature>
<dbReference type="PROSITE" id="PS50835">
    <property type="entry name" value="IG_LIKE"/>
    <property type="match status" value="1"/>
</dbReference>
<evidence type="ECO:0000259" key="3">
    <source>
        <dbReference type="PROSITE" id="PS50835"/>
    </source>
</evidence>
<feature type="chain" id="PRO_5014846343" description="Ig-like domain-containing protein" evidence="2">
    <location>
        <begin position="36"/>
        <end position="604"/>
    </location>
</feature>
<proteinExistence type="inferred from homology"/>
<dbReference type="PANTHER" id="PTHR42996">
    <property type="entry name" value="PHOSPHATE-BINDING PROTEIN PSTS"/>
    <property type="match status" value="1"/>
</dbReference>
<protein>
    <recommendedName>
        <fullName evidence="3">Ig-like domain-containing protein</fullName>
    </recommendedName>
</protein>
<reference evidence="5" key="1">
    <citation type="submission" date="2017-12" db="EMBL/GenBank/DDBJ databases">
        <title>Draft genome sequence of Telmatospirillum siberiense 26-4b1T, an acidotolerant peatland alphaproteobacterium potentially involved in sulfur cycling.</title>
        <authorList>
            <person name="Hausmann B."/>
            <person name="Pjevac P."/>
            <person name="Schreck K."/>
            <person name="Herbold C.W."/>
            <person name="Daims H."/>
            <person name="Wagner M."/>
            <person name="Pester M."/>
            <person name="Loy A."/>
        </authorList>
    </citation>
    <scope>NUCLEOTIDE SEQUENCE [LARGE SCALE GENOMIC DNA]</scope>
    <source>
        <strain evidence="5">26-4b1</strain>
    </source>
</reference>
<dbReference type="Gene3D" id="3.40.190.10">
    <property type="entry name" value="Periplasmic binding protein-like II"/>
    <property type="match status" value="1"/>
</dbReference>
<comment type="caution">
    <text evidence="4">The sequence shown here is derived from an EMBL/GenBank/DDBJ whole genome shotgun (WGS) entry which is preliminary data.</text>
</comment>
<gene>
    <name evidence="4" type="ORF">CWS72_26250</name>
</gene>
<name>A0A2N3PMA3_9PROT</name>
<feature type="signal peptide" evidence="2">
    <location>
        <begin position="1"/>
        <end position="35"/>
    </location>
</feature>
<dbReference type="RefSeq" id="WP_101253628.1">
    <property type="nucleotide sequence ID" value="NZ_PIUM01000053.1"/>
</dbReference>
<dbReference type="AlphaFoldDB" id="A0A2N3PMA3"/>
<organism evidence="4 5">
    <name type="scientific">Telmatospirillum siberiense</name>
    <dbReference type="NCBI Taxonomy" id="382514"/>
    <lineage>
        <taxon>Bacteria</taxon>
        <taxon>Pseudomonadati</taxon>
        <taxon>Pseudomonadota</taxon>
        <taxon>Alphaproteobacteria</taxon>
        <taxon>Rhodospirillales</taxon>
        <taxon>Rhodospirillaceae</taxon>
        <taxon>Telmatospirillum</taxon>
    </lineage>
</organism>